<keyword evidence="3 5" id="KW-1133">Transmembrane helix</keyword>
<reference evidence="7" key="1">
    <citation type="journal article" date="2012" name="BMC Biol.">
        <title>Comprehensive microarray-based analysis for stage-specific larval camouflage pattern-associated genes in the swallowtail butterfly, Papilio xuthus.</title>
        <authorList>
            <person name="Futahashi R."/>
            <person name="Shirataki H."/>
            <person name="Narita T."/>
            <person name="Mita K."/>
            <person name="Fujiwara H."/>
        </authorList>
    </citation>
    <scope>NUCLEOTIDE SEQUENCE</scope>
    <source>
        <tissue evidence="7">Epidermis</tissue>
    </source>
</reference>
<dbReference type="GO" id="GO:0016020">
    <property type="term" value="C:membrane"/>
    <property type="evidence" value="ECO:0007669"/>
    <property type="project" value="UniProtKB-SubCell"/>
</dbReference>
<dbReference type="InterPro" id="IPR050549">
    <property type="entry name" value="MFS_Trehalose_Transporter"/>
</dbReference>
<evidence type="ECO:0000256" key="3">
    <source>
        <dbReference type="ARBA" id="ARBA00022989"/>
    </source>
</evidence>
<dbReference type="SUPFAM" id="SSF103473">
    <property type="entry name" value="MFS general substrate transporter"/>
    <property type="match status" value="1"/>
</dbReference>
<dbReference type="InterPro" id="IPR020846">
    <property type="entry name" value="MFS_dom"/>
</dbReference>
<dbReference type="InterPro" id="IPR036259">
    <property type="entry name" value="MFS_trans_sf"/>
</dbReference>
<organism evidence="7">
    <name type="scientific">Papilio xuthus</name>
    <name type="common">Asian swallowtail butterfly</name>
    <dbReference type="NCBI Taxonomy" id="66420"/>
    <lineage>
        <taxon>Eukaryota</taxon>
        <taxon>Metazoa</taxon>
        <taxon>Ecdysozoa</taxon>
        <taxon>Arthropoda</taxon>
        <taxon>Hexapoda</taxon>
        <taxon>Insecta</taxon>
        <taxon>Pterygota</taxon>
        <taxon>Neoptera</taxon>
        <taxon>Endopterygota</taxon>
        <taxon>Lepidoptera</taxon>
        <taxon>Glossata</taxon>
        <taxon>Ditrysia</taxon>
        <taxon>Papilionoidea</taxon>
        <taxon>Papilionidae</taxon>
        <taxon>Papilioninae</taxon>
        <taxon>Papilio</taxon>
    </lineage>
</organism>
<dbReference type="AlphaFoldDB" id="I4DNZ0"/>
<evidence type="ECO:0000256" key="1">
    <source>
        <dbReference type="ARBA" id="ARBA00004141"/>
    </source>
</evidence>
<keyword evidence="7" id="KW-0762">Sugar transport</keyword>
<feature type="transmembrane region" description="Helical" evidence="5">
    <location>
        <begin position="6"/>
        <end position="27"/>
    </location>
</feature>
<evidence type="ECO:0000256" key="2">
    <source>
        <dbReference type="ARBA" id="ARBA00022692"/>
    </source>
</evidence>
<dbReference type="InterPro" id="IPR005828">
    <property type="entry name" value="MFS_sugar_transport-like"/>
</dbReference>
<dbReference type="Gene3D" id="1.20.1250.20">
    <property type="entry name" value="MFS general substrate transporter like domains"/>
    <property type="match status" value="1"/>
</dbReference>
<feature type="transmembrane region" description="Helical" evidence="5">
    <location>
        <begin position="142"/>
        <end position="160"/>
    </location>
</feature>
<keyword evidence="7" id="KW-0813">Transport</keyword>
<protein>
    <submittedName>
        <fullName evidence="7">Sugar transporter</fullName>
    </submittedName>
</protein>
<dbReference type="GO" id="GO:0022857">
    <property type="term" value="F:transmembrane transporter activity"/>
    <property type="evidence" value="ECO:0007669"/>
    <property type="project" value="InterPro"/>
</dbReference>
<feature type="transmembrane region" description="Helical" evidence="5">
    <location>
        <begin position="76"/>
        <end position="98"/>
    </location>
</feature>
<comment type="subcellular location">
    <subcellularLocation>
        <location evidence="1">Membrane</location>
        <topology evidence="1">Multi-pass membrane protein</topology>
    </subcellularLocation>
</comment>
<name>I4DNZ0_PAPXU</name>
<dbReference type="PANTHER" id="PTHR48021">
    <property type="match status" value="1"/>
</dbReference>
<dbReference type="Pfam" id="PF00083">
    <property type="entry name" value="Sugar_tr"/>
    <property type="match status" value="1"/>
</dbReference>
<feature type="domain" description="Major facilitator superfamily (MFS) profile" evidence="6">
    <location>
        <begin position="1"/>
        <end position="164"/>
    </location>
</feature>
<feature type="transmembrane region" description="Helical" evidence="5">
    <location>
        <begin position="110"/>
        <end position="130"/>
    </location>
</feature>
<sequence>MKYDAKTFVVIVGAVLILMNIISAVIVKTIGKRKLVVGSLLATAICSLSISVYASIKIPISVFSYEASTFPESKDMLPVVLLMALVCVTSLGIPWILLSEVFPFRSRGMATGLAAAFNYVIVFLATKTNYNLEASFHISGTFAIYAIITFIGTMYLYLYLPETENKSLAEIEAYYKGNQKIFANDCLINAFRKKNPTNIDVVKPMLVN</sequence>
<accession>I4DNZ0</accession>
<evidence type="ECO:0000256" key="5">
    <source>
        <dbReference type="SAM" id="Phobius"/>
    </source>
</evidence>
<proteinExistence type="evidence at transcript level"/>
<evidence type="ECO:0000256" key="4">
    <source>
        <dbReference type="ARBA" id="ARBA00023136"/>
    </source>
</evidence>
<dbReference type="PANTHER" id="PTHR48021:SF39">
    <property type="entry name" value="MAJOR FACILITATOR SUPERFAMILY (MFS) PROFILE DOMAIN-CONTAINING PROTEIN"/>
    <property type="match status" value="1"/>
</dbReference>
<evidence type="ECO:0000259" key="6">
    <source>
        <dbReference type="PROSITE" id="PS50850"/>
    </source>
</evidence>
<feature type="transmembrane region" description="Helical" evidence="5">
    <location>
        <begin position="34"/>
        <end position="56"/>
    </location>
</feature>
<keyword evidence="2 5" id="KW-0812">Transmembrane</keyword>
<evidence type="ECO:0000313" key="7">
    <source>
        <dbReference type="EMBL" id="BAM19630.1"/>
    </source>
</evidence>
<keyword evidence="4 5" id="KW-0472">Membrane</keyword>
<dbReference type="EMBL" id="AK403205">
    <property type="protein sequence ID" value="BAM19630.1"/>
    <property type="molecule type" value="mRNA"/>
</dbReference>
<dbReference type="PROSITE" id="PS50850">
    <property type="entry name" value="MFS"/>
    <property type="match status" value="1"/>
</dbReference>